<dbReference type="InterPro" id="IPR036864">
    <property type="entry name" value="Zn2-C6_fun-type_DNA-bd_sf"/>
</dbReference>
<dbReference type="RefSeq" id="XP_060282837.1">
    <property type="nucleotide sequence ID" value="XM_060428176.1"/>
</dbReference>
<evidence type="ECO:0000256" key="2">
    <source>
        <dbReference type="ARBA" id="ARBA00023242"/>
    </source>
</evidence>
<dbReference type="CDD" id="cd00067">
    <property type="entry name" value="GAL4"/>
    <property type="match status" value="1"/>
</dbReference>
<keyword evidence="6" id="KW-1185">Reference proteome</keyword>
<evidence type="ECO:0000259" key="4">
    <source>
        <dbReference type="PROSITE" id="PS50048"/>
    </source>
</evidence>
<feature type="domain" description="Zn(2)-C6 fungal-type" evidence="4">
    <location>
        <begin position="26"/>
        <end position="60"/>
    </location>
</feature>
<dbReference type="Proteomes" id="UP001244011">
    <property type="component" value="Unassembled WGS sequence"/>
</dbReference>
<dbReference type="PROSITE" id="PS00463">
    <property type="entry name" value="ZN2_CY6_FUNGAL_1"/>
    <property type="match status" value="1"/>
</dbReference>
<reference evidence="5" key="1">
    <citation type="submission" date="2023-06" db="EMBL/GenBank/DDBJ databases">
        <title>Genome-scale phylogeny and comparative genomics of the fungal order Sordariales.</title>
        <authorList>
            <consortium name="Lawrence Berkeley National Laboratory"/>
            <person name="Hensen N."/>
            <person name="Bonometti L."/>
            <person name="Westerberg I."/>
            <person name="Brannstrom I.O."/>
            <person name="Guillou S."/>
            <person name="Cros-Aarteil S."/>
            <person name="Calhoun S."/>
            <person name="Haridas S."/>
            <person name="Kuo A."/>
            <person name="Mondo S."/>
            <person name="Pangilinan J."/>
            <person name="Riley R."/>
            <person name="Labutti K."/>
            <person name="Andreopoulos B."/>
            <person name="Lipzen A."/>
            <person name="Chen C."/>
            <person name="Yanf M."/>
            <person name="Daum C."/>
            <person name="Ng V."/>
            <person name="Clum A."/>
            <person name="Steindorff A."/>
            <person name="Ohm R."/>
            <person name="Martin F."/>
            <person name="Silar P."/>
            <person name="Natvig D."/>
            <person name="Lalanne C."/>
            <person name="Gautier V."/>
            <person name="Ament-Velasquez S.L."/>
            <person name="Kruys A."/>
            <person name="Hutchinson M.I."/>
            <person name="Powell A.J."/>
            <person name="Barry K."/>
            <person name="Miller A.N."/>
            <person name="Grigoriev I.V."/>
            <person name="Debuchy R."/>
            <person name="Gladieux P."/>
            <person name="Thoren M.H."/>
            <person name="Johannesson H."/>
        </authorList>
    </citation>
    <scope>NUCLEOTIDE SEQUENCE</scope>
    <source>
        <strain evidence="5">8032-3</strain>
    </source>
</reference>
<sequence>MNTSASGSEPQRAGETGKRALKANKACVPCRARKVKCDAAVTGLPCSSCTSRQCAKDCVLPVRKGRIRKVIRVLPTPRQIRGIPQSSTSDPLDCQSPRQTEPDLLYLNILNDAVQETTESSHHHTTSNTPCRSRPEDNFTPRNCLWTKLPQLDDIDNEYLVKKGVFDLPPPRHLDALIKTYFDHVYPFAPVINRADFIRDYQSGNCSLFLLRVILTPASLHAPADVLSACGFASRSAAQDSFFSKAKLLHDFAAEDDPLLMLQGSIILCTVILDHPTDRDFGYWFHNAIRLATKLDLRNTCIREDKPRKLLESYRRIWWTLYFLDIFHVFINTKRSRLLENTSAIKPRTEDDWEAEDASGISSGLLSAVTPQQKASPVIYCELSRIFGESLSIVTNKPQQDPRQMMHPLDAWRSSLAAKMHVGGNTGTDVYYLNIQSMSYRFECVLCRLIRRCWQQSQHADWSEWAKQRLRSAILELDTIAMRVLASGTLQDFPISFVTTITALLALHIESALDPAETDLVRSMARISISQTMLLLNQGKEIPALKRALPVFEEILAKKNLYLVPPNILGQVPAQSQSQSQDNSMADADADAYASPHTQVSVVSSQLEQCENNPSFDVDFLGFDFLDEWQIGQLDFTGQY</sequence>
<organism evidence="5 6">
    <name type="scientific">Phialemonium atrogriseum</name>
    <dbReference type="NCBI Taxonomy" id="1093897"/>
    <lineage>
        <taxon>Eukaryota</taxon>
        <taxon>Fungi</taxon>
        <taxon>Dikarya</taxon>
        <taxon>Ascomycota</taxon>
        <taxon>Pezizomycotina</taxon>
        <taxon>Sordariomycetes</taxon>
        <taxon>Sordariomycetidae</taxon>
        <taxon>Cephalothecales</taxon>
        <taxon>Cephalothecaceae</taxon>
        <taxon>Phialemonium</taxon>
    </lineage>
</organism>
<dbReference type="InterPro" id="IPR052761">
    <property type="entry name" value="Fungal_Detox/Toxin_TFs"/>
</dbReference>
<keyword evidence="2" id="KW-0539">Nucleus</keyword>
<dbReference type="AlphaFoldDB" id="A0AAJ0C0S2"/>
<dbReference type="PROSITE" id="PS50048">
    <property type="entry name" value="ZN2_CY6_FUNGAL_2"/>
    <property type="match status" value="1"/>
</dbReference>
<proteinExistence type="predicted"/>
<dbReference type="PANTHER" id="PTHR47425">
    <property type="entry name" value="FARB-RELATED"/>
    <property type="match status" value="1"/>
</dbReference>
<evidence type="ECO:0000256" key="1">
    <source>
        <dbReference type="ARBA" id="ARBA00022723"/>
    </source>
</evidence>
<dbReference type="GeneID" id="85311363"/>
<dbReference type="SUPFAM" id="SSF57701">
    <property type="entry name" value="Zn2/Cys6 DNA-binding domain"/>
    <property type="match status" value="1"/>
</dbReference>
<dbReference type="SMART" id="SM00066">
    <property type="entry name" value="GAL4"/>
    <property type="match status" value="1"/>
</dbReference>
<evidence type="ECO:0000313" key="5">
    <source>
        <dbReference type="EMBL" id="KAK1766624.1"/>
    </source>
</evidence>
<accession>A0AAJ0C0S2</accession>
<dbReference type="GO" id="GO:0000981">
    <property type="term" value="F:DNA-binding transcription factor activity, RNA polymerase II-specific"/>
    <property type="evidence" value="ECO:0007669"/>
    <property type="project" value="InterPro"/>
</dbReference>
<dbReference type="Pfam" id="PF00172">
    <property type="entry name" value="Zn_clus"/>
    <property type="match status" value="1"/>
</dbReference>
<dbReference type="EMBL" id="MU839011">
    <property type="protein sequence ID" value="KAK1766624.1"/>
    <property type="molecule type" value="Genomic_DNA"/>
</dbReference>
<dbReference type="GO" id="GO:0008270">
    <property type="term" value="F:zinc ion binding"/>
    <property type="evidence" value="ECO:0007669"/>
    <property type="project" value="InterPro"/>
</dbReference>
<dbReference type="GO" id="GO:0003677">
    <property type="term" value="F:DNA binding"/>
    <property type="evidence" value="ECO:0007669"/>
    <property type="project" value="InterPro"/>
</dbReference>
<name>A0AAJ0C0S2_9PEZI</name>
<dbReference type="GO" id="GO:0006351">
    <property type="term" value="P:DNA-templated transcription"/>
    <property type="evidence" value="ECO:0007669"/>
    <property type="project" value="InterPro"/>
</dbReference>
<dbReference type="PANTHER" id="PTHR47425:SF2">
    <property type="entry name" value="FARB-RELATED"/>
    <property type="match status" value="1"/>
</dbReference>
<keyword evidence="1" id="KW-0479">Metal-binding</keyword>
<evidence type="ECO:0000313" key="6">
    <source>
        <dbReference type="Proteomes" id="UP001244011"/>
    </source>
</evidence>
<dbReference type="Gene3D" id="4.10.240.10">
    <property type="entry name" value="Zn(2)-C6 fungal-type DNA-binding domain"/>
    <property type="match status" value="1"/>
</dbReference>
<dbReference type="InterPro" id="IPR007219">
    <property type="entry name" value="XnlR_reg_dom"/>
</dbReference>
<dbReference type="CDD" id="cd12148">
    <property type="entry name" value="fungal_TF_MHR"/>
    <property type="match status" value="1"/>
</dbReference>
<dbReference type="InterPro" id="IPR001138">
    <property type="entry name" value="Zn2Cys6_DnaBD"/>
</dbReference>
<protein>
    <submittedName>
        <fullName evidence="5">Fungal-specific transcription factor domain-containing protein</fullName>
    </submittedName>
</protein>
<dbReference type="Pfam" id="PF04082">
    <property type="entry name" value="Fungal_trans"/>
    <property type="match status" value="1"/>
</dbReference>
<feature type="region of interest" description="Disordered" evidence="3">
    <location>
        <begin position="117"/>
        <end position="136"/>
    </location>
</feature>
<comment type="caution">
    <text evidence="5">The sequence shown here is derived from an EMBL/GenBank/DDBJ whole genome shotgun (WGS) entry which is preliminary data.</text>
</comment>
<gene>
    <name evidence="5" type="ORF">QBC33DRAFT_541598</name>
</gene>
<evidence type="ECO:0000256" key="3">
    <source>
        <dbReference type="SAM" id="MobiDB-lite"/>
    </source>
</evidence>